<keyword evidence="3" id="KW-1185">Reference proteome</keyword>
<evidence type="ECO:0000313" key="3">
    <source>
        <dbReference type="Proteomes" id="UP001209878"/>
    </source>
</evidence>
<organism evidence="2 3">
    <name type="scientific">Ridgeia piscesae</name>
    <name type="common">Tubeworm</name>
    <dbReference type="NCBI Taxonomy" id="27915"/>
    <lineage>
        <taxon>Eukaryota</taxon>
        <taxon>Metazoa</taxon>
        <taxon>Spiralia</taxon>
        <taxon>Lophotrochozoa</taxon>
        <taxon>Annelida</taxon>
        <taxon>Polychaeta</taxon>
        <taxon>Sedentaria</taxon>
        <taxon>Canalipalpata</taxon>
        <taxon>Sabellida</taxon>
        <taxon>Siboglinidae</taxon>
        <taxon>Ridgeia</taxon>
    </lineage>
</organism>
<comment type="caution">
    <text evidence="2">The sequence shown here is derived from an EMBL/GenBank/DDBJ whole genome shotgun (WGS) entry which is preliminary data.</text>
</comment>
<dbReference type="Pfam" id="PF24748">
    <property type="entry name" value="Galaxin_repeat"/>
    <property type="match status" value="1"/>
</dbReference>
<feature type="domain" description="Galaxin-like repeats" evidence="1">
    <location>
        <begin position="28"/>
        <end position="84"/>
    </location>
</feature>
<dbReference type="AlphaFoldDB" id="A0AAD9NKN4"/>
<evidence type="ECO:0000313" key="2">
    <source>
        <dbReference type="EMBL" id="KAK2173560.1"/>
    </source>
</evidence>
<accession>A0AAD9NKN4</accession>
<name>A0AAD9NKN4_RIDPI</name>
<dbReference type="InterPro" id="IPR056601">
    <property type="entry name" value="Galaxin_dom"/>
</dbReference>
<reference evidence="2" key="1">
    <citation type="journal article" date="2023" name="Mol. Biol. Evol.">
        <title>Third-Generation Sequencing Reveals the Adaptive Role of the Epigenome in Three Deep-Sea Polychaetes.</title>
        <authorList>
            <person name="Perez M."/>
            <person name="Aroh O."/>
            <person name="Sun Y."/>
            <person name="Lan Y."/>
            <person name="Juniper S.K."/>
            <person name="Young C.R."/>
            <person name="Angers B."/>
            <person name="Qian P.Y."/>
        </authorList>
    </citation>
    <scope>NUCLEOTIDE SEQUENCE</scope>
    <source>
        <strain evidence="2">R07B-5</strain>
    </source>
</reference>
<gene>
    <name evidence="2" type="ORF">NP493_865g00019</name>
</gene>
<evidence type="ECO:0000259" key="1">
    <source>
        <dbReference type="Pfam" id="PF24748"/>
    </source>
</evidence>
<proteinExistence type="predicted"/>
<protein>
    <recommendedName>
        <fullName evidence="1">Galaxin-like repeats domain-containing protein</fullName>
    </recommendedName>
</protein>
<sequence length="100" mass="11473">MDHFLLAKNEVLNKAARVRVCQSSYKSVNCGHYDMSAYLCCDGQLAAKRTAKADCCGTKTFDPNVQTCCKRVLYEKDASTPCSRHEDHPDYFYYDTYETY</sequence>
<dbReference type="EMBL" id="JAODUO010000866">
    <property type="protein sequence ID" value="KAK2173560.1"/>
    <property type="molecule type" value="Genomic_DNA"/>
</dbReference>
<dbReference type="Proteomes" id="UP001209878">
    <property type="component" value="Unassembled WGS sequence"/>
</dbReference>